<keyword evidence="7" id="KW-1185">Reference proteome</keyword>
<dbReference type="InterPro" id="IPR047640">
    <property type="entry name" value="RpiR-like"/>
</dbReference>
<dbReference type="GO" id="GO:0097367">
    <property type="term" value="F:carbohydrate derivative binding"/>
    <property type="evidence" value="ECO:0007669"/>
    <property type="project" value="InterPro"/>
</dbReference>
<dbReference type="InterPro" id="IPR001347">
    <property type="entry name" value="SIS_dom"/>
</dbReference>
<dbReference type="GO" id="GO:1901135">
    <property type="term" value="P:carbohydrate derivative metabolic process"/>
    <property type="evidence" value="ECO:0007669"/>
    <property type="project" value="InterPro"/>
</dbReference>
<dbReference type="InterPro" id="IPR035472">
    <property type="entry name" value="RpiR-like_SIS"/>
</dbReference>
<dbReference type="GO" id="GO:0003700">
    <property type="term" value="F:DNA-binding transcription factor activity"/>
    <property type="evidence" value="ECO:0007669"/>
    <property type="project" value="InterPro"/>
</dbReference>
<dbReference type="Pfam" id="PF01418">
    <property type="entry name" value="HTH_6"/>
    <property type="match status" value="1"/>
</dbReference>
<dbReference type="OrthoDB" id="8582409at2"/>
<dbReference type="SUPFAM" id="SSF53697">
    <property type="entry name" value="SIS domain"/>
    <property type="match status" value="1"/>
</dbReference>
<dbReference type="Proteomes" id="UP000078389">
    <property type="component" value="Unassembled WGS sequence"/>
</dbReference>
<evidence type="ECO:0000256" key="3">
    <source>
        <dbReference type="ARBA" id="ARBA00023163"/>
    </source>
</evidence>
<comment type="caution">
    <text evidence="6">The sequence shown here is derived from an EMBL/GenBank/DDBJ whole genome shotgun (WGS) entry which is preliminary data.</text>
</comment>
<evidence type="ECO:0000313" key="7">
    <source>
        <dbReference type="Proteomes" id="UP000078389"/>
    </source>
</evidence>
<evidence type="ECO:0000259" key="5">
    <source>
        <dbReference type="PROSITE" id="PS51464"/>
    </source>
</evidence>
<dbReference type="Gene3D" id="1.10.10.10">
    <property type="entry name" value="Winged helix-like DNA-binding domain superfamily/Winged helix DNA-binding domain"/>
    <property type="match status" value="1"/>
</dbReference>
<dbReference type="InterPro" id="IPR000281">
    <property type="entry name" value="HTH_RpiR"/>
</dbReference>
<sequence length="279" mass="30523">MGSSLLQRILRETPNLGRAERLVAEIVHAHPDQVIHMSMATLAEKSGVSDPTIIRFCRRFGFEGYQDFKVQLAQSLVPTAPFQYEQITRIDTAESIVRKTCRNALNSVQRALDEVDSAQIETAARLIMASQWTGIYASGISEITALDAEHKLQRLGLRCAVIASRGQQRLQAEFGRLGELAIFFSESGATRHLVELARGIKAGGTKVLSITADDSPLAETSDHVVAVSAYNQTELMTPLGSRLNHYLTVNMIVATIAALNGSNAPDQLPALDSWHTEKL</sequence>
<dbReference type="RefSeq" id="WP_067460762.1">
    <property type="nucleotide sequence ID" value="NZ_LVVY01000151.1"/>
</dbReference>
<evidence type="ECO:0000313" key="6">
    <source>
        <dbReference type="EMBL" id="OAM72970.1"/>
    </source>
</evidence>
<dbReference type="InterPro" id="IPR036388">
    <property type="entry name" value="WH-like_DNA-bd_sf"/>
</dbReference>
<keyword evidence="1" id="KW-0805">Transcription regulation</keyword>
<dbReference type="InterPro" id="IPR009057">
    <property type="entry name" value="Homeodomain-like_sf"/>
</dbReference>
<keyword evidence="3" id="KW-0804">Transcription</keyword>
<evidence type="ECO:0000259" key="4">
    <source>
        <dbReference type="PROSITE" id="PS51071"/>
    </source>
</evidence>
<dbReference type="Pfam" id="PF01380">
    <property type="entry name" value="SIS"/>
    <property type="match status" value="1"/>
</dbReference>
<protein>
    <submittedName>
        <fullName evidence="6">Transcriptional regulator</fullName>
    </submittedName>
</protein>
<dbReference type="EMBL" id="LVVY01000151">
    <property type="protein sequence ID" value="OAM72970.1"/>
    <property type="molecule type" value="Genomic_DNA"/>
</dbReference>
<accession>A0A178HKM3</accession>
<evidence type="ECO:0000256" key="2">
    <source>
        <dbReference type="ARBA" id="ARBA00023125"/>
    </source>
</evidence>
<feature type="domain" description="SIS" evidence="5">
    <location>
        <begin position="123"/>
        <end position="262"/>
    </location>
</feature>
<proteinExistence type="predicted"/>
<dbReference type="PROSITE" id="PS51071">
    <property type="entry name" value="HTH_RPIR"/>
    <property type="match status" value="1"/>
</dbReference>
<dbReference type="PANTHER" id="PTHR30514:SF1">
    <property type="entry name" value="HTH-TYPE TRANSCRIPTIONAL REGULATOR HEXR-RELATED"/>
    <property type="match status" value="1"/>
</dbReference>
<dbReference type="PANTHER" id="PTHR30514">
    <property type="entry name" value="GLUCOKINASE"/>
    <property type="match status" value="1"/>
</dbReference>
<dbReference type="STRING" id="1770058.A3840_18780"/>
<organism evidence="6 7">
    <name type="scientific">Devosia elaeis</name>
    <dbReference type="NCBI Taxonomy" id="1770058"/>
    <lineage>
        <taxon>Bacteria</taxon>
        <taxon>Pseudomonadati</taxon>
        <taxon>Pseudomonadota</taxon>
        <taxon>Alphaproteobacteria</taxon>
        <taxon>Hyphomicrobiales</taxon>
        <taxon>Devosiaceae</taxon>
        <taxon>Devosia</taxon>
    </lineage>
</organism>
<dbReference type="PROSITE" id="PS51464">
    <property type="entry name" value="SIS"/>
    <property type="match status" value="1"/>
</dbReference>
<dbReference type="AlphaFoldDB" id="A0A178HKM3"/>
<dbReference type="CDD" id="cd05013">
    <property type="entry name" value="SIS_RpiR"/>
    <property type="match status" value="1"/>
</dbReference>
<dbReference type="SUPFAM" id="SSF46689">
    <property type="entry name" value="Homeodomain-like"/>
    <property type="match status" value="1"/>
</dbReference>
<gene>
    <name evidence="6" type="ORF">A3840_18780</name>
</gene>
<dbReference type="GO" id="GO:0003677">
    <property type="term" value="F:DNA binding"/>
    <property type="evidence" value="ECO:0007669"/>
    <property type="project" value="UniProtKB-KW"/>
</dbReference>
<evidence type="ECO:0000256" key="1">
    <source>
        <dbReference type="ARBA" id="ARBA00023015"/>
    </source>
</evidence>
<reference evidence="6 7" key="1">
    <citation type="submission" date="2016-03" db="EMBL/GenBank/DDBJ databases">
        <title>Genome sequencing of Devosia sp. S37.</title>
        <authorList>
            <person name="Mohd Nor M."/>
        </authorList>
    </citation>
    <scope>NUCLEOTIDE SEQUENCE [LARGE SCALE GENOMIC DNA]</scope>
    <source>
        <strain evidence="6 7">S37</strain>
    </source>
</reference>
<dbReference type="Gene3D" id="3.40.50.10490">
    <property type="entry name" value="Glucose-6-phosphate isomerase like protein, domain 1"/>
    <property type="match status" value="1"/>
</dbReference>
<dbReference type="InterPro" id="IPR046348">
    <property type="entry name" value="SIS_dom_sf"/>
</dbReference>
<name>A0A178HKM3_9HYPH</name>
<feature type="domain" description="HTH rpiR-type" evidence="4">
    <location>
        <begin position="3"/>
        <end position="79"/>
    </location>
</feature>
<keyword evidence="2" id="KW-0238">DNA-binding</keyword>